<dbReference type="PIRSF" id="PIRSF000517">
    <property type="entry name" value="Tyr_transaminase"/>
    <property type="match status" value="1"/>
</dbReference>
<evidence type="ECO:0000259" key="8">
    <source>
        <dbReference type="Pfam" id="PF00155"/>
    </source>
</evidence>
<protein>
    <submittedName>
        <fullName evidence="9">Pyridoxal phosphate-dependent transferase</fullName>
    </submittedName>
</protein>
<organism evidence="9 10">
    <name type="scientific">Naematelia encephala</name>
    <dbReference type="NCBI Taxonomy" id="71784"/>
    <lineage>
        <taxon>Eukaryota</taxon>
        <taxon>Fungi</taxon>
        <taxon>Dikarya</taxon>
        <taxon>Basidiomycota</taxon>
        <taxon>Agaricomycotina</taxon>
        <taxon>Tremellomycetes</taxon>
        <taxon>Tremellales</taxon>
        <taxon>Naemateliaceae</taxon>
        <taxon>Naematelia</taxon>
    </lineage>
</organism>
<keyword evidence="4 9" id="KW-0808">Transferase</keyword>
<reference evidence="9 10" key="1">
    <citation type="submission" date="2016-07" db="EMBL/GenBank/DDBJ databases">
        <title>Pervasive Adenine N6-methylation of Active Genes in Fungi.</title>
        <authorList>
            <consortium name="DOE Joint Genome Institute"/>
            <person name="Mondo S.J."/>
            <person name="Dannebaum R.O."/>
            <person name="Kuo R.C."/>
            <person name="Labutti K."/>
            <person name="Haridas S."/>
            <person name="Kuo A."/>
            <person name="Salamov A."/>
            <person name="Ahrendt S.R."/>
            <person name="Lipzen A."/>
            <person name="Sullivan W."/>
            <person name="Andreopoulos W.B."/>
            <person name="Clum A."/>
            <person name="Lindquist E."/>
            <person name="Daum C."/>
            <person name="Ramamoorthy G.K."/>
            <person name="Gryganskyi A."/>
            <person name="Culley D."/>
            <person name="Magnuson J.K."/>
            <person name="James T.Y."/>
            <person name="O'Malley M.A."/>
            <person name="Stajich J.E."/>
            <person name="Spatafora J.W."/>
            <person name="Visel A."/>
            <person name="Grigoriev I.V."/>
        </authorList>
    </citation>
    <scope>NUCLEOTIDE SEQUENCE [LARGE SCALE GENOMIC DNA]</scope>
    <source>
        <strain evidence="9 10">68-887.2</strain>
    </source>
</reference>
<evidence type="ECO:0000256" key="6">
    <source>
        <dbReference type="PIRNR" id="PIRNR000517"/>
    </source>
</evidence>
<evidence type="ECO:0000256" key="2">
    <source>
        <dbReference type="ARBA" id="ARBA00007441"/>
    </source>
</evidence>
<dbReference type="Gene3D" id="3.40.640.10">
    <property type="entry name" value="Type I PLP-dependent aspartate aminotransferase-like (Major domain)"/>
    <property type="match status" value="1"/>
</dbReference>
<feature type="modified residue" description="N6-(pyridoxal phosphate)lysine" evidence="7">
    <location>
        <position position="273"/>
    </location>
</feature>
<accession>A0A1Y2B3N3</accession>
<dbReference type="InParanoid" id="A0A1Y2B3N3"/>
<dbReference type="AlphaFoldDB" id="A0A1Y2B3N3"/>
<dbReference type="NCBIfam" id="TIGR01265">
    <property type="entry name" value="tyr_nico_aTase"/>
    <property type="match status" value="1"/>
</dbReference>
<dbReference type="PANTHER" id="PTHR45744">
    <property type="entry name" value="TYROSINE AMINOTRANSFERASE"/>
    <property type="match status" value="1"/>
</dbReference>
<keyword evidence="3" id="KW-0032">Aminotransferase</keyword>
<dbReference type="InterPro" id="IPR004839">
    <property type="entry name" value="Aminotransferase_I/II_large"/>
</dbReference>
<dbReference type="GO" id="GO:0004838">
    <property type="term" value="F:L-tyrosine-2-oxoglutarate transaminase activity"/>
    <property type="evidence" value="ECO:0007669"/>
    <property type="project" value="TreeGrafter"/>
</dbReference>
<evidence type="ECO:0000313" key="9">
    <source>
        <dbReference type="EMBL" id="ORY29170.1"/>
    </source>
</evidence>
<name>A0A1Y2B3N3_9TREE</name>
<dbReference type="GO" id="GO:0030170">
    <property type="term" value="F:pyridoxal phosphate binding"/>
    <property type="evidence" value="ECO:0007669"/>
    <property type="project" value="InterPro"/>
</dbReference>
<dbReference type="InterPro" id="IPR015421">
    <property type="entry name" value="PyrdxlP-dep_Trfase_major"/>
</dbReference>
<keyword evidence="10" id="KW-1185">Reference proteome</keyword>
<dbReference type="Gene3D" id="3.90.1150.10">
    <property type="entry name" value="Aspartate Aminotransferase, domain 1"/>
    <property type="match status" value="1"/>
</dbReference>
<dbReference type="Pfam" id="PF00155">
    <property type="entry name" value="Aminotran_1_2"/>
    <property type="match status" value="1"/>
</dbReference>
<evidence type="ECO:0000256" key="4">
    <source>
        <dbReference type="ARBA" id="ARBA00022679"/>
    </source>
</evidence>
<sequence length="437" mass="47948">MPDIDLIAAQEANHAGPSKGKPAKSAKAWNIRASPAVGRSRNPIRATLATLTTVKPTTTKSLINLGIGDPTHYPLHPPPPAATSSVRDAVISERANGYVPGAGMVSAREAVAEYHSRWDGVKYGIDDIVLTHGVGQALDLVFSILFPHQLAERSNILLPRPGFALYATLLANLNVEVRYYDCLEEQGWEVDLDMLESLCDDDTRAIMITNPSNPCGSNFTESHLRDILDIAEANRVPIIADEIYGHMTWTRPFIPLAALSTSVPILTLSGLSKRFLLPGWRFGWVALHDPLGVAAPIKEGLGVWANRFFGPCSLTQASLPDILQTESQWFDDVLAKVRANADVIYSAINETPGLSCSKPEGALYILVRIDQTAFPQFVDEVDFCTTLLREEAVFVMPGLCFETPGYFRVVIASPADIMHEVGERLKEFSSRHCRQLF</sequence>
<dbReference type="InterPro" id="IPR005958">
    <property type="entry name" value="TyrNic_aminoTrfase"/>
</dbReference>
<dbReference type="CDD" id="cd00609">
    <property type="entry name" value="AAT_like"/>
    <property type="match status" value="1"/>
</dbReference>
<dbReference type="SUPFAM" id="SSF53383">
    <property type="entry name" value="PLP-dependent transferases"/>
    <property type="match status" value="1"/>
</dbReference>
<dbReference type="OrthoDB" id="7042322at2759"/>
<evidence type="ECO:0000313" key="10">
    <source>
        <dbReference type="Proteomes" id="UP000193986"/>
    </source>
</evidence>
<gene>
    <name evidence="9" type="ORF">BCR39DRAFT_533100</name>
</gene>
<evidence type="ECO:0000256" key="3">
    <source>
        <dbReference type="ARBA" id="ARBA00022576"/>
    </source>
</evidence>
<dbReference type="Proteomes" id="UP000193986">
    <property type="component" value="Unassembled WGS sequence"/>
</dbReference>
<dbReference type="GO" id="GO:0006572">
    <property type="term" value="P:L-tyrosine catabolic process"/>
    <property type="evidence" value="ECO:0007669"/>
    <property type="project" value="TreeGrafter"/>
</dbReference>
<dbReference type="InterPro" id="IPR015424">
    <property type="entry name" value="PyrdxlP-dep_Trfase"/>
</dbReference>
<evidence type="ECO:0000256" key="1">
    <source>
        <dbReference type="ARBA" id="ARBA00001933"/>
    </source>
</evidence>
<dbReference type="STRING" id="71784.A0A1Y2B3N3"/>
<comment type="similarity">
    <text evidence="2 6">Belongs to the class-I pyridoxal-phosphate-dependent aminotransferase family.</text>
</comment>
<dbReference type="PANTHER" id="PTHR45744:SF2">
    <property type="entry name" value="TYROSINE AMINOTRANSFERASE"/>
    <property type="match status" value="1"/>
</dbReference>
<comment type="caution">
    <text evidence="9">The sequence shown here is derived from an EMBL/GenBank/DDBJ whole genome shotgun (WGS) entry which is preliminary data.</text>
</comment>
<dbReference type="InterPro" id="IPR015422">
    <property type="entry name" value="PyrdxlP-dep_Trfase_small"/>
</dbReference>
<dbReference type="EMBL" id="MCFC01000027">
    <property type="protein sequence ID" value="ORY29170.1"/>
    <property type="molecule type" value="Genomic_DNA"/>
</dbReference>
<feature type="domain" description="Aminotransferase class I/classII large" evidence="8">
    <location>
        <begin position="61"/>
        <end position="413"/>
    </location>
</feature>
<keyword evidence="5 6" id="KW-0663">Pyridoxal phosphate</keyword>
<proteinExistence type="inferred from homology"/>
<comment type="cofactor">
    <cofactor evidence="1 6 7">
        <name>pyridoxal 5'-phosphate</name>
        <dbReference type="ChEBI" id="CHEBI:597326"/>
    </cofactor>
</comment>
<evidence type="ECO:0000256" key="5">
    <source>
        <dbReference type="ARBA" id="ARBA00022898"/>
    </source>
</evidence>
<evidence type="ECO:0000256" key="7">
    <source>
        <dbReference type="PIRSR" id="PIRSR000517-1"/>
    </source>
</evidence>